<feature type="domain" description="PI-PLC Y-box" evidence="7">
    <location>
        <begin position="63"/>
        <end position="155"/>
    </location>
</feature>
<dbReference type="InterPro" id="IPR017946">
    <property type="entry name" value="PLC-like_Pdiesterase_TIM-brl"/>
</dbReference>
<organism evidence="8 9">
    <name type="scientific">Angomonas deanei</name>
    <dbReference type="NCBI Taxonomy" id="59799"/>
    <lineage>
        <taxon>Eukaryota</taxon>
        <taxon>Discoba</taxon>
        <taxon>Euglenozoa</taxon>
        <taxon>Kinetoplastea</taxon>
        <taxon>Metakinetoplastina</taxon>
        <taxon>Trypanosomatida</taxon>
        <taxon>Trypanosomatidae</taxon>
        <taxon>Strigomonadinae</taxon>
        <taxon>Angomonas</taxon>
    </lineage>
</organism>
<name>A0A7G2C4P5_9TRYP</name>
<feature type="region of interest" description="Disordered" evidence="6">
    <location>
        <begin position="183"/>
        <end position="263"/>
    </location>
</feature>
<gene>
    <name evidence="8" type="ORF">ADEAN_000116000</name>
</gene>
<evidence type="ECO:0000256" key="4">
    <source>
        <dbReference type="ARBA" id="ARBA00023098"/>
    </source>
</evidence>
<dbReference type="GO" id="GO:0004435">
    <property type="term" value="F:phosphatidylinositol-4,5-bisphosphate phospholipase C activity"/>
    <property type="evidence" value="ECO:0007669"/>
    <property type="project" value="UniProtKB-EC"/>
</dbReference>
<dbReference type="Proteomes" id="UP000515908">
    <property type="component" value="Chromosome 02"/>
</dbReference>
<keyword evidence="9" id="KW-1185">Reference proteome</keyword>
<evidence type="ECO:0000313" key="8">
    <source>
        <dbReference type="EMBL" id="CAD2213717.1"/>
    </source>
</evidence>
<evidence type="ECO:0000259" key="7">
    <source>
        <dbReference type="PROSITE" id="PS50008"/>
    </source>
</evidence>
<dbReference type="EC" id="3.1.4.11" evidence="1 5"/>
<dbReference type="OrthoDB" id="8950444at2759"/>
<dbReference type="PANTHER" id="PTHR10336:SF36">
    <property type="entry name" value="1-PHOSPHATIDYLINOSITOL 4,5-BISPHOSPHATE PHOSPHODIESTERASE BETA-4"/>
    <property type="match status" value="1"/>
</dbReference>
<protein>
    <recommendedName>
        <fullName evidence="1 5">Phosphoinositide phospholipase C</fullName>
        <ecNumber evidence="1 5">3.1.4.11</ecNumber>
    </recommendedName>
</protein>
<dbReference type="VEuPathDB" id="TriTrypDB:ADEAN_000116000"/>
<evidence type="ECO:0000313" key="9">
    <source>
        <dbReference type="Proteomes" id="UP000515908"/>
    </source>
</evidence>
<keyword evidence="2 5" id="KW-0378">Hydrolase</keyword>
<sequence>MDREEDEEVNPAIKDKEYIKMMEEGKKEPRCELIDRLSALVALEGAGFKGVKDIAYLKDRQPYQVSSLTEKKANAAVKGNNENFIKLNGACLTRVYPTSSRVDSNNYDPCPFWNAGCQLVAMNYQGNACPEFKTYKTYFMDNGRCGYVLKPAPLRPPYAAPQAGKSKRNITIEVISAFCLPKSQKNEESRRRRETASVHGKRGRREKETRRGRRGGTERSQKEDGPRRESVCARPWGGGEASHHQELSQQHGVPPRLARPRRQ</sequence>
<dbReference type="GO" id="GO:0016042">
    <property type="term" value="P:lipid catabolic process"/>
    <property type="evidence" value="ECO:0007669"/>
    <property type="project" value="UniProtKB-KW"/>
</dbReference>
<keyword evidence="4 5" id="KW-0443">Lipid metabolism</keyword>
<evidence type="ECO:0000256" key="1">
    <source>
        <dbReference type="ARBA" id="ARBA00012368"/>
    </source>
</evidence>
<dbReference type="Pfam" id="PF00387">
    <property type="entry name" value="PI-PLC-Y"/>
    <property type="match status" value="1"/>
</dbReference>
<feature type="compositionally biased region" description="Basic and acidic residues" evidence="6">
    <location>
        <begin position="184"/>
        <end position="196"/>
    </location>
</feature>
<dbReference type="InterPro" id="IPR001711">
    <property type="entry name" value="PLipase_C_Pinositol-sp_Y"/>
</dbReference>
<dbReference type="GO" id="GO:0051209">
    <property type="term" value="P:release of sequestered calcium ion into cytosol"/>
    <property type="evidence" value="ECO:0007669"/>
    <property type="project" value="TreeGrafter"/>
</dbReference>
<dbReference type="SUPFAM" id="SSF51695">
    <property type="entry name" value="PLC-like phosphodiesterases"/>
    <property type="match status" value="1"/>
</dbReference>
<accession>A0A7G2C4P5</accession>
<evidence type="ECO:0000256" key="6">
    <source>
        <dbReference type="SAM" id="MobiDB-lite"/>
    </source>
</evidence>
<dbReference type="PROSITE" id="PS50008">
    <property type="entry name" value="PIPLC_Y_DOMAIN"/>
    <property type="match status" value="1"/>
</dbReference>
<evidence type="ECO:0000256" key="5">
    <source>
        <dbReference type="RuleBase" id="RU361133"/>
    </source>
</evidence>
<dbReference type="AlphaFoldDB" id="A0A7G2C4P5"/>
<reference evidence="8 9" key="1">
    <citation type="submission" date="2020-08" db="EMBL/GenBank/DDBJ databases">
        <authorList>
            <person name="Newling K."/>
            <person name="Davey J."/>
            <person name="Forrester S."/>
        </authorList>
    </citation>
    <scope>NUCLEOTIDE SEQUENCE [LARGE SCALE GENOMIC DNA]</scope>
    <source>
        <strain evidence="9">Crithidia deanei Carvalho (ATCC PRA-265)</strain>
    </source>
</reference>
<proteinExistence type="predicted"/>
<comment type="catalytic activity">
    <reaction evidence="5">
        <text>a 1,2-diacyl-sn-glycero-3-phospho-(1D-myo-inositol-4,5-bisphosphate) + H2O = 1D-myo-inositol 1,4,5-trisphosphate + a 1,2-diacyl-sn-glycerol + H(+)</text>
        <dbReference type="Rhea" id="RHEA:33179"/>
        <dbReference type="ChEBI" id="CHEBI:15377"/>
        <dbReference type="ChEBI" id="CHEBI:15378"/>
        <dbReference type="ChEBI" id="CHEBI:17815"/>
        <dbReference type="ChEBI" id="CHEBI:58456"/>
        <dbReference type="ChEBI" id="CHEBI:203600"/>
        <dbReference type="EC" id="3.1.4.11"/>
    </reaction>
</comment>
<dbReference type="PRINTS" id="PR00390">
    <property type="entry name" value="PHPHLIPASEC"/>
</dbReference>
<dbReference type="Gene3D" id="3.20.20.190">
    <property type="entry name" value="Phosphatidylinositol (PI) phosphodiesterase"/>
    <property type="match status" value="1"/>
</dbReference>
<dbReference type="SMART" id="SM00149">
    <property type="entry name" value="PLCYc"/>
    <property type="match status" value="1"/>
</dbReference>
<evidence type="ECO:0000256" key="3">
    <source>
        <dbReference type="ARBA" id="ARBA00022963"/>
    </source>
</evidence>
<keyword evidence="3 5" id="KW-0442">Lipid degradation</keyword>
<dbReference type="GO" id="GO:0048015">
    <property type="term" value="P:phosphatidylinositol-mediated signaling"/>
    <property type="evidence" value="ECO:0007669"/>
    <property type="project" value="TreeGrafter"/>
</dbReference>
<evidence type="ECO:0000256" key="2">
    <source>
        <dbReference type="ARBA" id="ARBA00022801"/>
    </source>
</evidence>
<feature type="compositionally biased region" description="Basic and acidic residues" evidence="6">
    <location>
        <begin position="205"/>
        <end position="231"/>
    </location>
</feature>
<dbReference type="InterPro" id="IPR001192">
    <property type="entry name" value="PI-PLC_fam"/>
</dbReference>
<dbReference type="PANTHER" id="PTHR10336">
    <property type="entry name" value="PHOSPHOINOSITIDE-SPECIFIC PHOSPHOLIPASE C FAMILY PROTEIN"/>
    <property type="match status" value="1"/>
</dbReference>
<dbReference type="EMBL" id="LR877146">
    <property type="protein sequence ID" value="CAD2213717.1"/>
    <property type="molecule type" value="Genomic_DNA"/>
</dbReference>